<accession>A0ABS8ZR12</accession>
<gene>
    <name evidence="1" type="ORF">LWC34_43575</name>
</gene>
<dbReference type="Proteomes" id="UP001521150">
    <property type="component" value="Unassembled WGS sequence"/>
</dbReference>
<evidence type="ECO:0000313" key="1">
    <source>
        <dbReference type="EMBL" id="MCE7009643.1"/>
    </source>
</evidence>
<name>A0ABS8ZR12_9PSEU</name>
<reference evidence="1 2" key="1">
    <citation type="submission" date="2021-12" db="EMBL/GenBank/DDBJ databases">
        <title>Genome sequence of Kibdelosporangium philippinense ATCC 49844.</title>
        <authorList>
            <person name="Fedorov E.A."/>
            <person name="Omeragic M."/>
            <person name="Shalygina K.F."/>
            <person name="Maclea K.S."/>
        </authorList>
    </citation>
    <scope>NUCLEOTIDE SEQUENCE [LARGE SCALE GENOMIC DNA]</scope>
    <source>
        <strain evidence="1 2">ATCC 49844</strain>
    </source>
</reference>
<protein>
    <submittedName>
        <fullName evidence="1">Uncharacterized protein</fullName>
    </submittedName>
</protein>
<keyword evidence="2" id="KW-1185">Reference proteome</keyword>
<dbReference type="EMBL" id="JAJVCN010000004">
    <property type="protein sequence ID" value="MCE7009643.1"/>
    <property type="molecule type" value="Genomic_DNA"/>
</dbReference>
<sequence>MSDSGDLPVRRTRLLAIQAEEVLPRCVPVCNVRDFRCRVPGLWPSGRPKRAAVNLKGLVFGVVISVLSPIPRWLLALGPKTLIRGSDLDAAAVRWMRAANAPGSTTYTLLARDRIAVVVRAEWDMKVLWESGIERFIVVGNKRRARLWLYFPDGSYVSIPAGEEQLRLFEEFGPRLA</sequence>
<evidence type="ECO:0000313" key="2">
    <source>
        <dbReference type="Proteomes" id="UP001521150"/>
    </source>
</evidence>
<proteinExistence type="predicted"/>
<dbReference type="RefSeq" id="WP_233731173.1">
    <property type="nucleotide sequence ID" value="NZ_JAJVCN010000004.1"/>
</dbReference>
<organism evidence="1 2">
    <name type="scientific">Kibdelosporangium philippinense</name>
    <dbReference type="NCBI Taxonomy" id="211113"/>
    <lineage>
        <taxon>Bacteria</taxon>
        <taxon>Bacillati</taxon>
        <taxon>Actinomycetota</taxon>
        <taxon>Actinomycetes</taxon>
        <taxon>Pseudonocardiales</taxon>
        <taxon>Pseudonocardiaceae</taxon>
        <taxon>Kibdelosporangium</taxon>
    </lineage>
</organism>
<comment type="caution">
    <text evidence="1">The sequence shown here is derived from an EMBL/GenBank/DDBJ whole genome shotgun (WGS) entry which is preliminary data.</text>
</comment>